<keyword evidence="3" id="KW-0813">Transport</keyword>
<keyword evidence="5 8" id="KW-0812">Transmembrane</keyword>
<evidence type="ECO:0000256" key="4">
    <source>
        <dbReference type="ARBA" id="ARBA00022475"/>
    </source>
</evidence>
<keyword evidence="6 8" id="KW-1133">Transmembrane helix</keyword>
<organism evidence="9 10">
    <name type="scientific">Anaerohalosphaera lusitana</name>
    <dbReference type="NCBI Taxonomy" id="1936003"/>
    <lineage>
        <taxon>Bacteria</taxon>
        <taxon>Pseudomonadati</taxon>
        <taxon>Planctomycetota</taxon>
        <taxon>Phycisphaerae</taxon>
        <taxon>Sedimentisphaerales</taxon>
        <taxon>Anaerohalosphaeraceae</taxon>
        <taxon>Anaerohalosphaera</taxon>
    </lineage>
</organism>
<keyword evidence="7 8" id="KW-0472">Membrane</keyword>
<evidence type="ECO:0000256" key="7">
    <source>
        <dbReference type="ARBA" id="ARBA00023136"/>
    </source>
</evidence>
<feature type="transmembrane region" description="Helical" evidence="8">
    <location>
        <begin position="20"/>
        <end position="39"/>
    </location>
</feature>
<dbReference type="RefSeq" id="WP_146658854.1">
    <property type="nucleotide sequence ID" value="NZ_CP019791.1"/>
</dbReference>
<dbReference type="KEGG" id="alus:STSP2_00116"/>
<feature type="transmembrane region" description="Helical" evidence="8">
    <location>
        <begin position="75"/>
        <end position="98"/>
    </location>
</feature>
<evidence type="ECO:0000256" key="6">
    <source>
        <dbReference type="ARBA" id="ARBA00022989"/>
    </source>
</evidence>
<evidence type="ECO:0000313" key="10">
    <source>
        <dbReference type="Proteomes" id="UP000189674"/>
    </source>
</evidence>
<evidence type="ECO:0000256" key="3">
    <source>
        <dbReference type="ARBA" id="ARBA00022448"/>
    </source>
</evidence>
<reference evidence="10" key="1">
    <citation type="submission" date="2017-02" db="EMBL/GenBank/DDBJ databases">
        <title>Comparative genomics and description of representatives of a novel lineage of planctomycetes thriving in anoxic sediments.</title>
        <authorList>
            <person name="Spring S."/>
            <person name="Bunk B."/>
            <person name="Sproer C."/>
        </authorList>
    </citation>
    <scope>NUCLEOTIDE SEQUENCE [LARGE SCALE GENOMIC DNA]</scope>
    <source>
        <strain evidence="10">ST-NAGAB-D1</strain>
    </source>
</reference>
<dbReference type="OrthoDB" id="290068at2"/>
<protein>
    <submittedName>
        <fullName evidence="9">Pheromone autoinducer 2 transporter</fullName>
    </submittedName>
</protein>
<comment type="subcellular location">
    <subcellularLocation>
        <location evidence="1">Cell membrane</location>
        <topology evidence="1">Multi-pass membrane protein</topology>
    </subcellularLocation>
</comment>
<accession>A0A1U9NGU8</accession>
<evidence type="ECO:0000256" key="5">
    <source>
        <dbReference type="ARBA" id="ARBA00022692"/>
    </source>
</evidence>
<dbReference type="Proteomes" id="UP000189674">
    <property type="component" value="Chromosome"/>
</dbReference>
<evidence type="ECO:0000313" key="9">
    <source>
        <dbReference type="EMBL" id="AQT66978.1"/>
    </source>
</evidence>
<name>A0A1U9NGU8_9BACT</name>
<keyword evidence="10" id="KW-1185">Reference proteome</keyword>
<dbReference type="EMBL" id="CP019791">
    <property type="protein sequence ID" value="AQT66978.1"/>
    <property type="molecule type" value="Genomic_DNA"/>
</dbReference>
<feature type="transmembrane region" description="Helical" evidence="8">
    <location>
        <begin position="319"/>
        <end position="350"/>
    </location>
</feature>
<feature type="transmembrane region" description="Helical" evidence="8">
    <location>
        <begin position="45"/>
        <end position="63"/>
    </location>
</feature>
<dbReference type="Pfam" id="PF01594">
    <property type="entry name" value="AI-2E_transport"/>
    <property type="match status" value="1"/>
</dbReference>
<keyword evidence="4" id="KW-1003">Cell membrane</keyword>
<evidence type="ECO:0000256" key="2">
    <source>
        <dbReference type="ARBA" id="ARBA00009773"/>
    </source>
</evidence>
<evidence type="ECO:0000256" key="8">
    <source>
        <dbReference type="SAM" id="Phobius"/>
    </source>
</evidence>
<gene>
    <name evidence="9" type="ORF">STSP2_00116</name>
</gene>
<feature type="transmembrane region" description="Helical" evidence="8">
    <location>
        <begin position="280"/>
        <end position="299"/>
    </location>
</feature>
<feature type="transmembrane region" description="Helical" evidence="8">
    <location>
        <begin position="161"/>
        <end position="182"/>
    </location>
</feature>
<dbReference type="PANTHER" id="PTHR21716:SF53">
    <property type="entry name" value="PERMEASE PERM-RELATED"/>
    <property type="match status" value="1"/>
</dbReference>
<evidence type="ECO:0000256" key="1">
    <source>
        <dbReference type="ARBA" id="ARBA00004651"/>
    </source>
</evidence>
<dbReference type="PANTHER" id="PTHR21716">
    <property type="entry name" value="TRANSMEMBRANE PROTEIN"/>
    <property type="match status" value="1"/>
</dbReference>
<dbReference type="AlphaFoldDB" id="A0A1U9NGU8"/>
<dbReference type="InterPro" id="IPR002549">
    <property type="entry name" value="AI-2E-like"/>
</dbReference>
<sequence length="365" mass="40472">MADQRNRSDACRFSGPNSTFTAIALFALLVLAVFFMWLLRGLLMPVFIALLLAYVFHPLISWLDKHWSWPAWLSVVALILLTAAIFAGFTVWLLPVAINQTSNFLQNLPDYTERVISPITEEFQLGDEVRNQIEKYSQDPKKLLPFIVKGTMRSLDVLGNFFASSTYVLMYITLMLVFFVIFSMHLGPFAQWFTQFLPASKRDEAMTALNKINDAAYAFLRTRLLVALILGSMFSIGWAIAGVPYWFLLGVISGLLSIIPYAAGIGWIAAVLLNVLEAQNGIAGAIVWPTVVYGVAQMLEGWLLTPYLQGEKLNIHPGVVLFAVLAGGTLAGLLGMLLAIPIVAAAQIIFTDHIKPRMLEWAKAN</sequence>
<proteinExistence type="inferred from homology"/>
<dbReference type="GO" id="GO:0005886">
    <property type="term" value="C:plasma membrane"/>
    <property type="evidence" value="ECO:0007669"/>
    <property type="project" value="UniProtKB-SubCell"/>
</dbReference>
<feature type="transmembrane region" description="Helical" evidence="8">
    <location>
        <begin position="224"/>
        <end position="241"/>
    </location>
</feature>
<feature type="transmembrane region" description="Helical" evidence="8">
    <location>
        <begin position="247"/>
        <end position="273"/>
    </location>
</feature>
<comment type="similarity">
    <text evidence="2">Belongs to the autoinducer-2 exporter (AI-2E) (TC 2.A.86) family.</text>
</comment>